<evidence type="ECO:0000313" key="5">
    <source>
        <dbReference type="Proteomes" id="UP000821853"/>
    </source>
</evidence>
<evidence type="ECO:0000313" key="4">
    <source>
        <dbReference type="EMBL" id="KAH9375262.1"/>
    </source>
</evidence>
<keyword evidence="2" id="KW-0808">Transferase</keyword>
<dbReference type="Proteomes" id="UP000821853">
    <property type="component" value="Chromosome 5"/>
</dbReference>
<evidence type="ECO:0000259" key="3">
    <source>
        <dbReference type="Pfam" id="PF00685"/>
    </source>
</evidence>
<evidence type="ECO:0000256" key="1">
    <source>
        <dbReference type="ARBA" id="ARBA00005771"/>
    </source>
</evidence>
<evidence type="ECO:0000256" key="2">
    <source>
        <dbReference type="ARBA" id="ARBA00022679"/>
    </source>
</evidence>
<comment type="similarity">
    <text evidence="1">Belongs to the sulfotransferase 1 family.</text>
</comment>
<dbReference type="SUPFAM" id="SSF52540">
    <property type="entry name" value="P-loop containing nucleoside triphosphate hydrolases"/>
    <property type="match status" value="1"/>
</dbReference>
<dbReference type="OrthoDB" id="205623at2759"/>
<comment type="caution">
    <text evidence="4">The sequence shown here is derived from an EMBL/GenBank/DDBJ whole genome shotgun (WGS) entry which is preliminary data.</text>
</comment>
<dbReference type="Gene3D" id="3.40.50.300">
    <property type="entry name" value="P-loop containing nucleotide triphosphate hydrolases"/>
    <property type="match status" value="1"/>
</dbReference>
<dbReference type="AlphaFoldDB" id="A0A9J6GA12"/>
<proteinExistence type="inferred from homology"/>
<accession>A0A9J6GA12</accession>
<dbReference type="VEuPathDB" id="VectorBase:HLOH_064116"/>
<keyword evidence="5" id="KW-1185">Reference proteome</keyword>
<dbReference type="InterPro" id="IPR027417">
    <property type="entry name" value="P-loop_NTPase"/>
</dbReference>
<organism evidence="4 5">
    <name type="scientific">Haemaphysalis longicornis</name>
    <name type="common">Bush tick</name>
    <dbReference type="NCBI Taxonomy" id="44386"/>
    <lineage>
        <taxon>Eukaryota</taxon>
        <taxon>Metazoa</taxon>
        <taxon>Ecdysozoa</taxon>
        <taxon>Arthropoda</taxon>
        <taxon>Chelicerata</taxon>
        <taxon>Arachnida</taxon>
        <taxon>Acari</taxon>
        <taxon>Parasitiformes</taxon>
        <taxon>Ixodida</taxon>
        <taxon>Ixodoidea</taxon>
        <taxon>Ixodidae</taxon>
        <taxon>Haemaphysalinae</taxon>
        <taxon>Haemaphysalis</taxon>
    </lineage>
</organism>
<gene>
    <name evidence="4" type="ORF">HPB48_010846</name>
</gene>
<protein>
    <recommendedName>
        <fullName evidence="3">Sulfotransferase domain-containing protein</fullName>
    </recommendedName>
</protein>
<name>A0A9J6GA12_HAELO</name>
<dbReference type="Pfam" id="PF00685">
    <property type="entry name" value="Sulfotransfer_1"/>
    <property type="match status" value="1"/>
</dbReference>
<dbReference type="InterPro" id="IPR000863">
    <property type="entry name" value="Sulfotransferase_dom"/>
</dbReference>
<dbReference type="GO" id="GO:0008146">
    <property type="term" value="F:sulfotransferase activity"/>
    <property type="evidence" value="ECO:0007669"/>
    <property type="project" value="InterPro"/>
</dbReference>
<dbReference type="EMBL" id="JABSTR010000007">
    <property type="protein sequence ID" value="KAH9375262.1"/>
    <property type="molecule type" value="Genomic_DNA"/>
</dbReference>
<sequence>MEPDCFRDVGGLWVHSFFQEDLVRSALSYKPRNDDMFIVTYPKSGTTWTQYLSLSILSKGHPPKTLTDFMLASPYLEAMGAEAAEKMPRPGLLKTHMPFHKQPYSEQAKYIYVIRNPYDVCVSLYYHMKSITPKTVEDVSFGTFVDMFLSGNVFYGSYFDHMLSWYEHRNDPNVLFFTYEQMHKEPEFWAVKIADFLGQQYGRELRNDPSLLQRVLDASSFEKMQGVFNDRFKTIIQDLLDLPPDRAIKSMEVYKKSVVLPVEEMHEYAGFIRKGIVGDWKAHFTTEEIEKTKAWIAERTRGSDVMDLWKDVDLP</sequence>
<dbReference type="PANTHER" id="PTHR11783">
    <property type="entry name" value="SULFOTRANSFERASE SULT"/>
    <property type="match status" value="1"/>
</dbReference>
<dbReference type="OMA" id="WSETEEM"/>
<reference evidence="4 5" key="1">
    <citation type="journal article" date="2020" name="Cell">
        <title>Large-Scale Comparative Analyses of Tick Genomes Elucidate Their Genetic Diversity and Vector Capacities.</title>
        <authorList>
            <consortium name="Tick Genome and Microbiome Consortium (TIGMIC)"/>
            <person name="Jia N."/>
            <person name="Wang J."/>
            <person name="Shi W."/>
            <person name="Du L."/>
            <person name="Sun Y."/>
            <person name="Zhan W."/>
            <person name="Jiang J.F."/>
            <person name="Wang Q."/>
            <person name="Zhang B."/>
            <person name="Ji P."/>
            <person name="Bell-Sakyi L."/>
            <person name="Cui X.M."/>
            <person name="Yuan T.T."/>
            <person name="Jiang B.G."/>
            <person name="Yang W.F."/>
            <person name="Lam T.T."/>
            <person name="Chang Q.C."/>
            <person name="Ding S.J."/>
            <person name="Wang X.J."/>
            <person name="Zhu J.G."/>
            <person name="Ruan X.D."/>
            <person name="Zhao L."/>
            <person name="Wei J.T."/>
            <person name="Ye R.Z."/>
            <person name="Que T.C."/>
            <person name="Du C.H."/>
            <person name="Zhou Y.H."/>
            <person name="Cheng J.X."/>
            <person name="Dai P.F."/>
            <person name="Guo W.B."/>
            <person name="Han X.H."/>
            <person name="Huang E.J."/>
            <person name="Li L.F."/>
            <person name="Wei W."/>
            <person name="Gao Y.C."/>
            <person name="Liu J.Z."/>
            <person name="Shao H.Z."/>
            <person name="Wang X."/>
            <person name="Wang C.C."/>
            <person name="Yang T.C."/>
            <person name="Huo Q.B."/>
            <person name="Li W."/>
            <person name="Chen H.Y."/>
            <person name="Chen S.E."/>
            <person name="Zhou L.G."/>
            <person name="Ni X.B."/>
            <person name="Tian J.H."/>
            <person name="Sheng Y."/>
            <person name="Liu T."/>
            <person name="Pan Y.S."/>
            <person name="Xia L.Y."/>
            <person name="Li J."/>
            <person name="Zhao F."/>
            <person name="Cao W.C."/>
        </authorList>
    </citation>
    <scope>NUCLEOTIDE SEQUENCE [LARGE SCALE GENOMIC DNA]</scope>
    <source>
        <strain evidence="4">HaeL-2018</strain>
    </source>
</reference>
<feature type="domain" description="Sulfotransferase" evidence="3">
    <location>
        <begin position="34"/>
        <end position="302"/>
    </location>
</feature>